<keyword evidence="8" id="KW-0807">Transducer</keyword>
<dbReference type="PROSITE" id="PS50885">
    <property type="entry name" value="HAMP"/>
    <property type="match status" value="1"/>
</dbReference>
<dbReference type="Pfam" id="PF17200">
    <property type="entry name" value="sCache_2"/>
    <property type="match status" value="1"/>
</dbReference>
<feature type="domain" description="Methyl-accepting transducer" evidence="9">
    <location>
        <begin position="404"/>
        <end position="626"/>
    </location>
</feature>
<dbReference type="InterPro" id="IPR051310">
    <property type="entry name" value="MCP_chemotaxis"/>
</dbReference>
<comment type="caution">
    <text evidence="11">The sequence shown here is derived from an EMBL/GenBank/DDBJ whole genome shotgun (WGS) entry which is preliminary data.</text>
</comment>
<dbReference type="RefSeq" id="WP_146219365.1">
    <property type="nucleotide sequence ID" value="NZ_QJJS01000006.1"/>
</dbReference>
<dbReference type="GO" id="GO:0005886">
    <property type="term" value="C:plasma membrane"/>
    <property type="evidence" value="ECO:0007669"/>
    <property type="project" value="UniProtKB-SubCell"/>
</dbReference>
<keyword evidence="2" id="KW-1003">Cell membrane</keyword>
<dbReference type="CDD" id="cd11386">
    <property type="entry name" value="MCP_signal"/>
    <property type="match status" value="1"/>
</dbReference>
<dbReference type="Gene3D" id="1.10.287.950">
    <property type="entry name" value="Methyl-accepting chemotaxis protein"/>
    <property type="match status" value="1"/>
</dbReference>
<evidence type="ECO:0000256" key="7">
    <source>
        <dbReference type="ARBA" id="ARBA00029447"/>
    </source>
</evidence>
<keyword evidence="12" id="KW-1185">Reference proteome</keyword>
<dbReference type="Proteomes" id="UP000247811">
    <property type="component" value="Unassembled WGS sequence"/>
</dbReference>
<feature type="domain" description="HAMP" evidence="10">
    <location>
        <begin position="347"/>
        <end position="399"/>
    </location>
</feature>
<dbReference type="GO" id="GO:0007165">
    <property type="term" value="P:signal transduction"/>
    <property type="evidence" value="ECO:0007669"/>
    <property type="project" value="UniProtKB-KW"/>
</dbReference>
<comment type="subcellular location">
    <subcellularLocation>
        <location evidence="1">Cell membrane</location>
        <topology evidence="1">Multi-pass membrane protein</topology>
    </subcellularLocation>
</comment>
<dbReference type="CDD" id="cd06225">
    <property type="entry name" value="HAMP"/>
    <property type="match status" value="1"/>
</dbReference>
<protein>
    <submittedName>
        <fullName evidence="11">Methyl-accepting chemotaxis protein</fullName>
    </submittedName>
</protein>
<accession>A0A318H1Y0</accession>
<evidence type="ECO:0000259" key="10">
    <source>
        <dbReference type="PROSITE" id="PS50885"/>
    </source>
</evidence>
<evidence type="ECO:0000313" key="11">
    <source>
        <dbReference type="EMBL" id="PXW96609.1"/>
    </source>
</evidence>
<dbReference type="PROSITE" id="PS50111">
    <property type="entry name" value="CHEMOTAXIS_TRANSDUC_2"/>
    <property type="match status" value="1"/>
</dbReference>
<reference evidence="11 12" key="1">
    <citation type="submission" date="2018-05" db="EMBL/GenBank/DDBJ databases">
        <title>Genomic Encyclopedia of Type Strains, Phase IV (KMG-IV): sequencing the most valuable type-strain genomes for metagenomic binning, comparative biology and taxonomic classification.</title>
        <authorList>
            <person name="Goeker M."/>
        </authorList>
    </citation>
    <scope>NUCLEOTIDE SEQUENCE [LARGE SCALE GENOMIC DNA]</scope>
    <source>
        <strain evidence="11 12">DSM 566</strain>
    </source>
</reference>
<dbReference type="InterPro" id="IPR003660">
    <property type="entry name" value="HAMP_dom"/>
</dbReference>
<keyword evidence="5" id="KW-1133">Transmembrane helix</keyword>
<evidence type="ECO:0000259" key="9">
    <source>
        <dbReference type="PROSITE" id="PS50111"/>
    </source>
</evidence>
<dbReference type="Gene3D" id="3.30.450.20">
    <property type="entry name" value="PAS domain"/>
    <property type="match status" value="1"/>
</dbReference>
<proteinExistence type="inferred from homology"/>
<dbReference type="OrthoDB" id="8780225at2"/>
<evidence type="ECO:0000256" key="8">
    <source>
        <dbReference type="PROSITE-ProRule" id="PRU00284"/>
    </source>
</evidence>
<dbReference type="SMART" id="SM00283">
    <property type="entry name" value="MA"/>
    <property type="match status" value="1"/>
</dbReference>
<dbReference type="InterPro" id="IPR004089">
    <property type="entry name" value="MCPsignal_dom"/>
</dbReference>
<keyword evidence="4" id="KW-0812">Transmembrane</keyword>
<dbReference type="SUPFAM" id="SSF58104">
    <property type="entry name" value="Methyl-accepting chemotaxis protein (MCP) signaling domain"/>
    <property type="match status" value="1"/>
</dbReference>
<name>A0A318H1Y0_9BURK</name>
<evidence type="ECO:0000256" key="2">
    <source>
        <dbReference type="ARBA" id="ARBA00022475"/>
    </source>
</evidence>
<evidence type="ECO:0000256" key="3">
    <source>
        <dbReference type="ARBA" id="ARBA00022500"/>
    </source>
</evidence>
<dbReference type="AlphaFoldDB" id="A0A318H1Y0"/>
<evidence type="ECO:0000256" key="4">
    <source>
        <dbReference type="ARBA" id="ARBA00022692"/>
    </source>
</evidence>
<comment type="similarity">
    <text evidence="7">Belongs to the methyl-accepting chemotaxis (MCP) protein family.</text>
</comment>
<keyword evidence="3" id="KW-0145">Chemotaxis</keyword>
<dbReference type="PANTHER" id="PTHR43531:SF11">
    <property type="entry name" value="METHYL-ACCEPTING CHEMOTAXIS PROTEIN 3"/>
    <property type="match status" value="1"/>
</dbReference>
<dbReference type="EMBL" id="QJJS01000006">
    <property type="protein sequence ID" value="PXW96609.1"/>
    <property type="molecule type" value="Genomic_DNA"/>
</dbReference>
<sequence length="786" mass="84759">MTSVLRFIMTPGIVAMGRFRLRTKLGLLAGLVLIPLVGLVATTLRQQQADLAFVRSELQGTRLVDALLEAMQLLTEHRGQSGLSERAGGNVRQALPATRERLKQSVEGIDTLVKTQPDWGLDESWTSVRERLLAASQGRHPGVGRESIEWHDQLVQDLRRLLGRTGEASALLLDPQANSFFLMDLAVERTAPWINQIGQARSLVSSILVRGEASSVEAARVLGYATEIDQNLLDLQDRMDALQRVGESEPAGWTEARTAAAGFAGQVRALFVGGMTTVDDEQAGLRHYEEASRVITRVLAFEHAAMDRLQAVLMQRERDIERQRLLMAVVAAGISLLTVYMLAVLSSSISAAVRSLRRTVAACARGDLSVPVEVRGRDEFAQIGRDLEQMVQSLSASVAEIRSQADMVGDAGQSLADASQAMSQHAQQQASSLQQSSAAVRQLSASVQGNAEGAHQADALTRDVCQRAESVTEVMGRALEGMSRIEGSSRRMGEIIAVIDSIAFQTNILALNAAVEAARAGESGRGFAVVAAEVRTLAQRSAASAGEIRSLIAQSAEEVGSGVSHIHVIDTRVREVVDGIRQVAGQVNRIARGSDEQSTGLREMAQVIAQLEHISQDNATMIEGAAGEARALLDRSSNLSGAVVDIRLRQGTSDEARRLVEQGHAQATSEGLQALLAQCNRGDSPYVDRDLYLFVLDRRGHYLGFAGQPARVGQDVTRLPGIDGARLLHDIWQRADRSPGWVDYAVAHPETGLAQPKSSFVIALDREHVLGCGVYKRLPRAALASA</sequence>
<dbReference type="Pfam" id="PF00015">
    <property type="entry name" value="MCPsignal"/>
    <property type="match status" value="1"/>
</dbReference>
<organism evidence="11 12">
    <name type="scientific">Sphaerotilus hippei</name>
    <dbReference type="NCBI Taxonomy" id="744406"/>
    <lineage>
        <taxon>Bacteria</taxon>
        <taxon>Pseudomonadati</taxon>
        <taxon>Pseudomonadota</taxon>
        <taxon>Betaproteobacteria</taxon>
        <taxon>Burkholderiales</taxon>
        <taxon>Sphaerotilaceae</taxon>
        <taxon>Sphaerotilus</taxon>
    </lineage>
</organism>
<dbReference type="GO" id="GO:0006935">
    <property type="term" value="P:chemotaxis"/>
    <property type="evidence" value="ECO:0007669"/>
    <property type="project" value="UniProtKB-KW"/>
</dbReference>
<keyword evidence="6" id="KW-0472">Membrane</keyword>
<evidence type="ECO:0000256" key="1">
    <source>
        <dbReference type="ARBA" id="ARBA00004651"/>
    </source>
</evidence>
<dbReference type="SMART" id="SM00304">
    <property type="entry name" value="HAMP"/>
    <property type="match status" value="1"/>
</dbReference>
<dbReference type="FunFam" id="1.10.287.950:FF:000001">
    <property type="entry name" value="Methyl-accepting chemotaxis sensory transducer"/>
    <property type="match status" value="1"/>
</dbReference>
<gene>
    <name evidence="11" type="ORF">C7444_106128</name>
</gene>
<evidence type="ECO:0000256" key="5">
    <source>
        <dbReference type="ARBA" id="ARBA00022989"/>
    </source>
</evidence>
<evidence type="ECO:0000313" key="12">
    <source>
        <dbReference type="Proteomes" id="UP000247811"/>
    </source>
</evidence>
<evidence type="ECO:0000256" key="6">
    <source>
        <dbReference type="ARBA" id="ARBA00023136"/>
    </source>
</evidence>
<dbReference type="PANTHER" id="PTHR43531">
    <property type="entry name" value="PROTEIN ICFG"/>
    <property type="match status" value="1"/>
</dbReference>
<dbReference type="InterPro" id="IPR033480">
    <property type="entry name" value="sCache_2"/>
</dbReference>
<dbReference type="Pfam" id="PF00672">
    <property type="entry name" value="HAMP"/>
    <property type="match status" value="1"/>
</dbReference>